<gene>
    <name evidence="1" type="ORF">C5167_035464</name>
</gene>
<sequence>MTPFSYCQDSLQKQGLLPDWATMEISGLEKGYSKVPGLEPLLKDGLRI</sequence>
<accession>A0A4Y7KG30</accession>
<protein>
    <submittedName>
        <fullName evidence="1">Uncharacterized protein</fullName>
    </submittedName>
</protein>
<name>A0A4Y7KG30_PAPSO</name>
<evidence type="ECO:0000313" key="2">
    <source>
        <dbReference type="Proteomes" id="UP000316621"/>
    </source>
</evidence>
<proteinExistence type="predicted"/>
<dbReference type="Gramene" id="RZC72314">
    <property type="protein sequence ID" value="RZC72314"/>
    <property type="gene ID" value="C5167_035464"/>
</dbReference>
<organism evidence="1 2">
    <name type="scientific">Papaver somniferum</name>
    <name type="common">Opium poppy</name>
    <dbReference type="NCBI Taxonomy" id="3469"/>
    <lineage>
        <taxon>Eukaryota</taxon>
        <taxon>Viridiplantae</taxon>
        <taxon>Streptophyta</taxon>
        <taxon>Embryophyta</taxon>
        <taxon>Tracheophyta</taxon>
        <taxon>Spermatophyta</taxon>
        <taxon>Magnoliopsida</taxon>
        <taxon>Ranunculales</taxon>
        <taxon>Papaveraceae</taxon>
        <taxon>Papaveroideae</taxon>
        <taxon>Papaver</taxon>
    </lineage>
</organism>
<evidence type="ECO:0000313" key="1">
    <source>
        <dbReference type="EMBL" id="RZC72314.1"/>
    </source>
</evidence>
<dbReference type="AlphaFoldDB" id="A0A4Y7KG30"/>
<dbReference type="EMBL" id="CM010721">
    <property type="protein sequence ID" value="RZC72314.1"/>
    <property type="molecule type" value="Genomic_DNA"/>
</dbReference>
<reference evidence="1 2" key="1">
    <citation type="journal article" date="2018" name="Science">
        <title>The opium poppy genome and morphinan production.</title>
        <authorList>
            <person name="Guo L."/>
            <person name="Winzer T."/>
            <person name="Yang X."/>
            <person name="Li Y."/>
            <person name="Ning Z."/>
            <person name="He Z."/>
            <person name="Teodor R."/>
            <person name="Lu Y."/>
            <person name="Bowser T.A."/>
            <person name="Graham I.A."/>
            <person name="Ye K."/>
        </authorList>
    </citation>
    <scope>NUCLEOTIDE SEQUENCE [LARGE SCALE GENOMIC DNA]</scope>
    <source>
        <strain evidence="2">cv. HN1</strain>
        <tissue evidence="1">Leaves</tissue>
    </source>
</reference>
<keyword evidence="2" id="KW-1185">Reference proteome</keyword>
<dbReference type="Proteomes" id="UP000316621">
    <property type="component" value="Chromosome 7"/>
</dbReference>